<name>A0A6N0I3A9_STAHO</name>
<comment type="similarity">
    <text evidence="2">Belongs to the binding-protein-dependent transport system permease family. FecCD subfamily.</text>
</comment>
<keyword evidence="3" id="KW-0813">Transport</keyword>
<evidence type="ECO:0000256" key="4">
    <source>
        <dbReference type="ARBA" id="ARBA00022475"/>
    </source>
</evidence>
<keyword evidence="4" id="KW-1003">Cell membrane</keyword>
<dbReference type="Gene3D" id="1.10.3470.10">
    <property type="entry name" value="ABC transporter involved in vitamin B12 uptake, BtuC"/>
    <property type="match status" value="1"/>
</dbReference>
<dbReference type="GO" id="GO:0005886">
    <property type="term" value="C:plasma membrane"/>
    <property type="evidence" value="ECO:0007669"/>
    <property type="project" value="UniProtKB-SubCell"/>
</dbReference>
<dbReference type="EMBL" id="CP054550">
    <property type="protein sequence ID" value="QKQ29104.1"/>
    <property type="molecule type" value="Genomic_DNA"/>
</dbReference>
<evidence type="ECO:0000313" key="10">
    <source>
        <dbReference type="Proteomes" id="UP000509636"/>
    </source>
</evidence>
<evidence type="ECO:0000256" key="7">
    <source>
        <dbReference type="ARBA" id="ARBA00023136"/>
    </source>
</evidence>
<comment type="subcellular location">
    <subcellularLocation>
        <location evidence="1">Cell membrane</location>
        <topology evidence="1">Multi-pass membrane protein</topology>
    </subcellularLocation>
</comment>
<dbReference type="Proteomes" id="UP000509636">
    <property type="component" value="Chromosome"/>
</dbReference>
<dbReference type="InterPro" id="IPR000522">
    <property type="entry name" value="ABC_transptr_permease_BtuC"/>
</dbReference>
<evidence type="ECO:0000256" key="1">
    <source>
        <dbReference type="ARBA" id="ARBA00004651"/>
    </source>
</evidence>
<dbReference type="InterPro" id="IPR037294">
    <property type="entry name" value="ABC_BtuC-like"/>
</dbReference>
<protein>
    <submittedName>
        <fullName evidence="9">Iron chelate uptake ABC transporter family permease subunit</fullName>
    </submittedName>
</protein>
<keyword evidence="7 8" id="KW-0472">Membrane</keyword>
<evidence type="ECO:0000256" key="5">
    <source>
        <dbReference type="ARBA" id="ARBA00022692"/>
    </source>
</evidence>
<evidence type="ECO:0000256" key="3">
    <source>
        <dbReference type="ARBA" id="ARBA00022448"/>
    </source>
</evidence>
<organism evidence="9 10">
    <name type="scientific">Staphylococcus hominis</name>
    <dbReference type="NCBI Taxonomy" id="1290"/>
    <lineage>
        <taxon>Bacteria</taxon>
        <taxon>Bacillati</taxon>
        <taxon>Bacillota</taxon>
        <taxon>Bacilli</taxon>
        <taxon>Bacillales</taxon>
        <taxon>Staphylococcaceae</taxon>
        <taxon>Staphylococcus</taxon>
    </lineage>
</organism>
<dbReference type="GO" id="GO:0022857">
    <property type="term" value="F:transmembrane transporter activity"/>
    <property type="evidence" value="ECO:0007669"/>
    <property type="project" value="InterPro"/>
</dbReference>
<proteinExistence type="inferred from homology"/>
<reference evidence="9 10" key="1">
    <citation type="submission" date="2019-09" db="EMBL/GenBank/DDBJ databases">
        <title>FDA dAtabase for Regulatory Grade micrObial Sequences (FDA-ARGOS): Supporting development and validation of Infectious Disease Dx tests.</title>
        <authorList>
            <person name="Sciortino C."/>
            <person name="Tallon L."/>
            <person name="Sadzewicz L."/>
            <person name="Vavikolanu K."/>
            <person name="Mehta A."/>
            <person name="Aluvathingal J."/>
            <person name="Nadendla S."/>
            <person name="Nandy P."/>
            <person name="Geyer C."/>
            <person name="Yan Y."/>
            <person name="Sichtig H."/>
        </authorList>
    </citation>
    <scope>NUCLEOTIDE SEQUENCE [LARGE SCALE GENOMIC DNA]</scope>
    <source>
        <strain evidence="9 10">FDAARGOS_661</strain>
    </source>
</reference>
<dbReference type="AlphaFoldDB" id="A0A6N0I3A9"/>
<evidence type="ECO:0000256" key="2">
    <source>
        <dbReference type="ARBA" id="ARBA00007935"/>
    </source>
</evidence>
<gene>
    <name evidence="9" type="ORF">FOB69_07555</name>
</gene>
<evidence type="ECO:0000256" key="6">
    <source>
        <dbReference type="ARBA" id="ARBA00022989"/>
    </source>
</evidence>
<evidence type="ECO:0000313" key="9">
    <source>
        <dbReference type="EMBL" id="QKQ29104.1"/>
    </source>
</evidence>
<dbReference type="SUPFAM" id="SSF81345">
    <property type="entry name" value="ABC transporter involved in vitamin B12 uptake, BtuC"/>
    <property type="match status" value="1"/>
</dbReference>
<evidence type="ECO:0000256" key="8">
    <source>
        <dbReference type="SAM" id="Phobius"/>
    </source>
</evidence>
<keyword evidence="5 8" id="KW-0812">Transmembrane</keyword>
<accession>A0A6N0I3A9</accession>
<keyword evidence="6 8" id="KW-1133">Transmembrane helix</keyword>
<feature type="transmembrane region" description="Helical" evidence="8">
    <location>
        <begin position="26"/>
        <end position="46"/>
    </location>
</feature>
<dbReference type="Pfam" id="PF01032">
    <property type="entry name" value="FecCD"/>
    <property type="match status" value="1"/>
</dbReference>
<sequence length="73" mass="8168">MAAFYLLVGLDFEIFQYQFESRIRKLVLILLVGGSISTAVVIFQSITANRLLTPSIMGLDSVIYLLKSCLCSY</sequence>